<evidence type="ECO:0000313" key="1">
    <source>
        <dbReference type="EMBL" id="VAW32482.1"/>
    </source>
</evidence>
<accession>A0A3B0V125</accession>
<sequence>MGDRGVMIETSGSLIQAAWGSGQEGSGKLMLVSSTPSALLTPDQLGGDVTGKLLVIGYLNSVEMFHRAEDLGVRGLIVGSTTAEICQASKSSPLPLIVTDGIDANGMLPSIFDLLQQANGRSASLFGRYNAAIGQRPEIILPQAATLGLDATTVKQNLTLGQLVRILGTTQAARVGTIKHIYQRLQPTPIGVKAYGVDVELADGQLLFVPIANLDIII</sequence>
<name>A0A3B0V125_9ZZZZ</name>
<organism evidence="1">
    <name type="scientific">hydrothermal vent metagenome</name>
    <dbReference type="NCBI Taxonomy" id="652676"/>
    <lineage>
        <taxon>unclassified sequences</taxon>
        <taxon>metagenomes</taxon>
        <taxon>ecological metagenomes</taxon>
    </lineage>
</organism>
<protein>
    <submittedName>
        <fullName evidence="1">Uncharacterized protein</fullName>
    </submittedName>
</protein>
<gene>
    <name evidence="1" type="ORF">MNBD_CHLOROFLEXI01-3583</name>
</gene>
<dbReference type="EMBL" id="UOEU01000363">
    <property type="protein sequence ID" value="VAW32482.1"/>
    <property type="molecule type" value="Genomic_DNA"/>
</dbReference>
<proteinExistence type="predicted"/>
<dbReference type="AlphaFoldDB" id="A0A3B0V125"/>
<reference evidence="1" key="1">
    <citation type="submission" date="2018-06" db="EMBL/GenBank/DDBJ databases">
        <authorList>
            <person name="Zhirakovskaya E."/>
        </authorList>
    </citation>
    <scope>NUCLEOTIDE SEQUENCE</scope>
</reference>